<proteinExistence type="predicted"/>
<keyword evidence="3" id="KW-1185">Reference proteome</keyword>
<evidence type="ECO:0000259" key="1">
    <source>
        <dbReference type="Pfam" id="PF24821"/>
    </source>
</evidence>
<reference evidence="2 3" key="1">
    <citation type="submission" date="2018-11" db="EMBL/GenBank/DDBJ databases">
        <title>Sequencing the genomes of 1000 actinobacteria strains.</title>
        <authorList>
            <person name="Klenk H.-P."/>
        </authorList>
    </citation>
    <scope>NUCLEOTIDE SEQUENCE [LARGE SCALE GENOMIC DNA]</scope>
    <source>
        <strain evidence="2 3">DSM 44231</strain>
    </source>
</reference>
<dbReference type="InterPro" id="IPR056128">
    <property type="entry name" value="DUF7711"/>
</dbReference>
<dbReference type="Pfam" id="PF24821">
    <property type="entry name" value="DUF7711"/>
    <property type="match status" value="1"/>
</dbReference>
<comment type="caution">
    <text evidence="2">The sequence shown here is derived from an EMBL/GenBank/DDBJ whole genome shotgun (WGS) entry which is preliminary data.</text>
</comment>
<name>A0A3N1H043_9PSEU</name>
<protein>
    <recommendedName>
        <fullName evidence="1">DUF7711 domain-containing protein</fullName>
    </recommendedName>
</protein>
<dbReference type="AlphaFoldDB" id="A0A3N1H043"/>
<accession>A0A3N1H043</accession>
<dbReference type="Proteomes" id="UP000268727">
    <property type="component" value="Unassembled WGS sequence"/>
</dbReference>
<evidence type="ECO:0000313" key="2">
    <source>
        <dbReference type="EMBL" id="ROP35839.1"/>
    </source>
</evidence>
<feature type="domain" description="DUF7711" evidence="1">
    <location>
        <begin position="5"/>
        <end position="200"/>
    </location>
</feature>
<gene>
    <name evidence="2" type="ORF">EDD40_1094</name>
</gene>
<evidence type="ECO:0000313" key="3">
    <source>
        <dbReference type="Proteomes" id="UP000268727"/>
    </source>
</evidence>
<organism evidence="2 3">
    <name type="scientific">Saccharothrix texasensis</name>
    <dbReference type="NCBI Taxonomy" id="103734"/>
    <lineage>
        <taxon>Bacteria</taxon>
        <taxon>Bacillati</taxon>
        <taxon>Actinomycetota</taxon>
        <taxon>Actinomycetes</taxon>
        <taxon>Pseudonocardiales</taxon>
        <taxon>Pseudonocardiaceae</taxon>
        <taxon>Saccharothrix</taxon>
    </lineage>
</organism>
<sequence>MMWGVKWTTAVRHVEELAVKCEELAGGPKSFTPLRVVQLWAAGDLLGAPRDLDRVTVAVVVDLPVEDVPWLSEPHGAEHWANATRVSRNPIRALWRSAHAPVWNHHVDRPALVWDAADGVAGEALAALAEGRGEQVRLPAPGADEFRARLRAELAVALRALRHHTRAYEEKRWAPGKLTAVSDALWRAGEGYLDLLDAVDRDRPASPLR</sequence>
<dbReference type="EMBL" id="RJKM01000001">
    <property type="protein sequence ID" value="ROP35839.1"/>
    <property type="molecule type" value="Genomic_DNA"/>
</dbReference>